<evidence type="ECO:0008006" key="3">
    <source>
        <dbReference type="Google" id="ProtNLM"/>
    </source>
</evidence>
<name>A0ABR4CSN6_9HELO</name>
<organism evidence="1 2">
    <name type="scientific">Oculimacula yallundae</name>
    <dbReference type="NCBI Taxonomy" id="86028"/>
    <lineage>
        <taxon>Eukaryota</taxon>
        <taxon>Fungi</taxon>
        <taxon>Dikarya</taxon>
        <taxon>Ascomycota</taxon>
        <taxon>Pezizomycotina</taxon>
        <taxon>Leotiomycetes</taxon>
        <taxon>Helotiales</taxon>
        <taxon>Ploettnerulaceae</taxon>
        <taxon>Oculimacula</taxon>
    </lineage>
</organism>
<evidence type="ECO:0000313" key="2">
    <source>
        <dbReference type="Proteomes" id="UP001595075"/>
    </source>
</evidence>
<comment type="caution">
    <text evidence="1">The sequence shown here is derived from an EMBL/GenBank/DDBJ whole genome shotgun (WGS) entry which is preliminary data.</text>
</comment>
<proteinExistence type="predicted"/>
<sequence length="215" mass="23907">MSSVLSQFKFREAVDTDGPFIVSTFDAALLYLASIGSHEQWGSVPFSRQEGWVEETMQQLVDSEHHRLTGKKGSGDNGGLRIFVVELECQIEATEPKHGSCRIVDGCRFLLAGVAFVREQWIPSYIAEQSHIQIGDAERASSIYLEVMVSDNRIGELNRGAGPALIRGVREFGRKLGKKVLYVDGWAGNERKLIRSVYLLQNSGSQIMAESDEIE</sequence>
<dbReference type="EMBL" id="JAZHXI010000004">
    <property type="protein sequence ID" value="KAL2072899.1"/>
    <property type="molecule type" value="Genomic_DNA"/>
</dbReference>
<accession>A0ABR4CSN6</accession>
<evidence type="ECO:0000313" key="1">
    <source>
        <dbReference type="EMBL" id="KAL2072899.1"/>
    </source>
</evidence>
<protein>
    <recommendedName>
        <fullName evidence="3">N-acetyltransferase domain-containing protein</fullName>
    </recommendedName>
</protein>
<dbReference type="Proteomes" id="UP001595075">
    <property type="component" value="Unassembled WGS sequence"/>
</dbReference>
<keyword evidence="2" id="KW-1185">Reference proteome</keyword>
<gene>
    <name evidence="1" type="ORF">VTL71DRAFT_12242</name>
</gene>
<reference evidence="1 2" key="1">
    <citation type="journal article" date="2024" name="Commun. Biol.">
        <title>Comparative genomic analysis of thermophilic fungi reveals convergent evolutionary adaptations and gene losses.</title>
        <authorList>
            <person name="Steindorff A.S."/>
            <person name="Aguilar-Pontes M.V."/>
            <person name="Robinson A.J."/>
            <person name="Andreopoulos B."/>
            <person name="LaButti K."/>
            <person name="Kuo A."/>
            <person name="Mondo S."/>
            <person name="Riley R."/>
            <person name="Otillar R."/>
            <person name="Haridas S."/>
            <person name="Lipzen A."/>
            <person name="Grimwood J."/>
            <person name="Schmutz J."/>
            <person name="Clum A."/>
            <person name="Reid I.D."/>
            <person name="Moisan M.C."/>
            <person name="Butler G."/>
            <person name="Nguyen T.T.M."/>
            <person name="Dewar K."/>
            <person name="Conant G."/>
            <person name="Drula E."/>
            <person name="Henrissat B."/>
            <person name="Hansel C."/>
            <person name="Singer S."/>
            <person name="Hutchinson M.I."/>
            <person name="de Vries R.P."/>
            <person name="Natvig D.O."/>
            <person name="Powell A.J."/>
            <person name="Tsang A."/>
            <person name="Grigoriev I.V."/>
        </authorList>
    </citation>
    <scope>NUCLEOTIDE SEQUENCE [LARGE SCALE GENOMIC DNA]</scope>
    <source>
        <strain evidence="1 2">CBS 494.80</strain>
    </source>
</reference>